<proteinExistence type="predicted"/>
<evidence type="ECO:0000313" key="2">
    <source>
        <dbReference type="Proteomes" id="UP001172386"/>
    </source>
</evidence>
<keyword evidence="2" id="KW-1185">Reference proteome</keyword>
<gene>
    <name evidence="1" type="ORF">H2198_000169</name>
</gene>
<name>A0ACC3AKF4_9EURO</name>
<dbReference type="Proteomes" id="UP001172386">
    <property type="component" value="Unassembled WGS sequence"/>
</dbReference>
<sequence>MAAHVEPEVVWRPPHGATSRMDEYRQHVNKKFNQDLHDTRELQRWSVSQTQEFWIDLYGYLGLLPHLLGSTKKAYDDSIPMSQIPAFFPGLEINYAENILFANKDPEAIALIGITEEQEIGRNPPEIITWRQFREKVREIASALKRSGIKKGDRVAALVATSNWAVLLFHASASIGAIFTSISPELGVEGCVTRLQQVNPSILFVDSHAVYKGKAVSTAKKLKDVLHALNNCPQVFVICVTVSQSDGPTMNDFLRQADPSDALTFTRVPFNYPLMICYTSGTTGAPKCIVHQHGLIIQMKKASSLHDDLGPEDTVMQYTSTSWAVFYIACGHLSTGATLVVYNGSPLFPDAKQLLRVSEAYRVTFLGVSPRWLLEVEISRTVPKDEFDLSPLRMVYTAGAPLLVEQYRWFYRSFPSTVQLCNSAGGTDTATSILAPDPCSPVYAGEMQVPGLGMDVDIFDPETGDSITHTGQAGEMVIRKPFPSMPCFFWGDVNNKLYRAAYFERFQQKTDVWAQHDWLSRNAATGGYTMHGRSDGVLNPSGVRFGSGEIYAIVESEPFTEVINNTLCVGRRRPKDGDEQVFLFLVMKPGVSFTEELRSKIKGAIREGLSPRHVPKFVLAVPDIPVTINGKKIETAIKNILCGKDVKPSSTVQNPNTFAWFKQFRDIESEPRDSRL</sequence>
<reference evidence="1" key="1">
    <citation type="submission" date="2022-10" db="EMBL/GenBank/DDBJ databases">
        <title>Culturing micro-colonial fungi from biological soil crusts in the Mojave desert and describing Neophaeococcomyces mojavensis, and introducing the new genera and species Taxawa tesnikishii.</title>
        <authorList>
            <person name="Kurbessoian T."/>
            <person name="Stajich J.E."/>
        </authorList>
    </citation>
    <scope>NUCLEOTIDE SEQUENCE</scope>
    <source>
        <strain evidence="1">JES_112</strain>
    </source>
</reference>
<dbReference type="EMBL" id="JAPDRQ010000002">
    <property type="protein sequence ID" value="KAJ9664518.1"/>
    <property type="molecule type" value="Genomic_DNA"/>
</dbReference>
<organism evidence="1 2">
    <name type="scientific">Neophaeococcomyces mojaviensis</name>
    <dbReference type="NCBI Taxonomy" id="3383035"/>
    <lineage>
        <taxon>Eukaryota</taxon>
        <taxon>Fungi</taxon>
        <taxon>Dikarya</taxon>
        <taxon>Ascomycota</taxon>
        <taxon>Pezizomycotina</taxon>
        <taxon>Eurotiomycetes</taxon>
        <taxon>Chaetothyriomycetidae</taxon>
        <taxon>Chaetothyriales</taxon>
        <taxon>Chaetothyriales incertae sedis</taxon>
        <taxon>Neophaeococcomyces</taxon>
    </lineage>
</organism>
<evidence type="ECO:0000313" key="1">
    <source>
        <dbReference type="EMBL" id="KAJ9664518.1"/>
    </source>
</evidence>
<accession>A0ACC3AKF4</accession>
<protein>
    <submittedName>
        <fullName evidence="1">Uncharacterized protein</fullName>
    </submittedName>
</protein>
<comment type="caution">
    <text evidence="1">The sequence shown here is derived from an EMBL/GenBank/DDBJ whole genome shotgun (WGS) entry which is preliminary data.</text>
</comment>